<sequence>MSAHYYHMCNRGIGRAVEIRTIHGAVHRGIIERVSPDRVFLRPLGGPPCGYGGFGYRGYGYGGYGSPWGWGFGFAAGIAFGVIATLAFIPFFFW</sequence>
<evidence type="ECO:0000313" key="2">
    <source>
        <dbReference type="EMBL" id="MBS4196334.1"/>
    </source>
</evidence>
<gene>
    <name evidence="2" type="ORF">KHA97_14800</name>
</gene>
<feature type="transmembrane region" description="Helical" evidence="1">
    <location>
        <begin position="68"/>
        <end position="93"/>
    </location>
</feature>
<keyword evidence="1" id="KW-0812">Transmembrane</keyword>
<evidence type="ECO:0000256" key="1">
    <source>
        <dbReference type="SAM" id="Phobius"/>
    </source>
</evidence>
<protein>
    <submittedName>
        <fullName evidence="2">Uncharacterized protein</fullName>
    </submittedName>
</protein>
<dbReference type="AlphaFoldDB" id="A0A942THS6"/>
<keyword evidence="1" id="KW-0472">Membrane</keyword>
<proteinExistence type="predicted"/>
<keyword evidence="1" id="KW-1133">Transmembrane helix</keyword>
<reference evidence="2 3" key="1">
    <citation type="submission" date="2021-05" db="EMBL/GenBank/DDBJ databases">
        <title>Novel Bacillus species.</title>
        <authorList>
            <person name="Liu G."/>
        </authorList>
    </citation>
    <scope>NUCLEOTIDE SEQUENCE [LARGE SCALE GENOMIC DNA]</scope>
    <source>
        <strain evidence="3">FJAT-49780</strain>
    </source>
</reference>
<comment type="caution">
    <text evidence="2">The sequence shown here is derived from an EMBL/GenBank/DDBJ whole genome shotgun (WGS) entry which is preliminary data.</text>
</comment>
<dbReference type="Proteomes" id="UP000681414">
    <property type="component" value="Unassembled WGS sequence"/>
</dbReference>
<accession>A0A942THS6</accession>
<keyword evidence="3" id="KW-1185">Reference proteome</keyword>
<name>A0A942THS6_9BACI</name>
<dbReference type="EMBL" id="JAGYPG010000002">
    <property type="protein sequence ID" value="MBS4196334.1"/>
    <property type="molecule type" value="Genomic_DNA"/>
</dbReference>
<organism evidence="2 3">
    <name type="scientific">Lederbergia citri</name>
    <dbReference type="NCBI Taxonomy" id="2833580"/>
    <lineage>
        <taxon>Bacteria</taxon>
        <taxon>Bacillati</taxon>
        <taxon>Bacillota</taxon>
        <taxon>Bacilli</taxon>
        <taxon>Bacillales</taxon>
        <taxon>Bacillaceae</taxon>
        <taxon>Lederbergia</taxon>
    </lineage>
</organism>
<evidence type="ECO:0000313" key="3">
    <source>
        <dbReference type="Proteomes" id="UP000681414"/>
    </source>
</evidence>